<dbReference type="Pfam" id="PF07985">
    <property type="entry name" value="SRR1"/>
    <property type="match status" value="1"/>
</dbReference>
<dbReference type="InterPro" id="IPR040044">
    <property type="entry name" value="SRR1L"/>
</dbReference>
<accession>A0A146M2S8</accession>
<proteinExistence type="inferred from homology"/>
<organism evidence="3">
    <name type="scientific">Lygus hesperus</name>
    <name type="common">Western plant bug</name>
    <dbReference type="NCBI Taxonomy" id="30085"/>
    <lineage>
        <taxon>Eukaryota</taxon>
        <taxon>Metazoa</taxon>
        <taxon>Ecdysozoa</taxon>
        <taxon>Arthropoda</taxon>
        <taxon>Hexapoda</taxon>
        <taxon>Insecta</taxon>
        <taxon>Pterygota</taxon>
        <taxon>Neoptera</taxon>
        <taxon>Paraneoptera</taxon>
        <taxon>Hemiptera</taxon>
        <taxon>Heteroptera</taxon>
        <taxon>Panheteroptera</taxon>
        <taxon>Cimicomorpha</taxon>
        <taxon>Miridae</taxon>
        <taxon>Mirini</taxon>
        <taxon>Lygus</taxon>
    </lineage>
</organism>
<dbReference type="PANTHER" id="PTHR28626">
    <property type="entry name" value="SRR1-LIKE PROTEIN"/>
    <property type="match status" value="1"/>
</dbReference>
<name>A0A146M2S8_LYGHE</name>
<evidence type="ECO:0000256" key="1">
    <source>
        <dbReference type="ARBA" id="ARBA00009856"/>
    </source>
</evidence>
<dbReference type="GO" id="GO:0005737">
    <property type="term" value="C:cytoplasm"/>
    <property type="evidence" value="ECO:0007669"/>
    <property type="project" value="TreeGrafter"/>
</dbReference>
<protein>
    <submittedName>
        <fullName evidence="3">SRR1-like protein</fullName>
    </submittedName>
</protein>
<comment type="similarity">
    <text evidence="1">Belongs to the SRR1 family.</text>
</comment>
<dbReference type="EMBL" id="GDHC01004548">
    <property type="protein sequence ID" value="JAQ14081.1"/>
    <property type="molecule type" value="Transcribed_RNA"/>
</dbReference>
<dbReference type="PANTHER" id="PTHR28626:SF3">
    <property type="entry name" value="SRR1-LIKE PROTEIN"/>
    <property type="match status" value="1"/>
</dbReference>
<gene>
    <name evidence="3" type="primary">SRRD</name>
    <name evidence="3" type="ORF">g.42070</name>
</gene>
<dbReference type="AlphaFoldDB" id="A0A146M2S8"/>
<dbReference type="InterPro" id="IPR012942">
    <property type="entry name" value="SRR1-like"/>
</dbReference>
<sequence>MSSNNVQNILVFNQMDGFTKVKKKSRRKHHAEEFDETSELYFDKLCRRVDRTVEQFQDDDLLSETIARFENALSQLGTDVNVQCIVCYGLGSVSNSKSSLYQFALIHQTSLKYGIPLSVYDPVFTAADIKLFKRVNCTVLPLDDVGVREVKVPTLFFTPHAPRIITDNILRSNWGLSLSNCILFGDDLSKIIDNTPTRIIANSFPFINECQHFVEVIPVENKFKYSDVFNDLAFHVFVPKKLTTVDPQTWEVDAVAAKASELSESS</sequence>
<dbReference type="GO" id="GO:0005634">
    <property type="term" value="C:nucleus"/>
    <property type="evidence" value="ECO:0007669"/>
    <property type="project" value="TreeGrafter"/>
</dbReference>
<reference evidence="3" key="1">
    <citation type="journal article" date="2016" name="Gigascience">
        <title>De novo construction of an expanded transcriptome assembly for the western tarnished plant bug, Lygus hesperus.</title>
        <authorList>
            <person name="Tassone E.E."/>
            <person name="Geib S.M."/>
            <person name="Hall B."/>
            <person name="Fabrick J.A."/>
            <person name="Brent C.S."/>
            <person name="Hull J.J."/>
        </authorList>
    </citation>
    <scope>NUCLEOTIDE SEQUENCE</scope>
</reference>
<feature type="domain" description="SRR1-like" evidence="2">
    <location>
        <begin position="77"/>
        <end position="235"/>
    </location>
</feature>
<evidence type="ECO:0000259" key="2">
    <source>
        <dbReference type="Pfam" id="PF07985"/>
    </source>
</evidence>
<evidence type="ECO:0000313" key="3">
    <source>
        <dbReference type="EMBL" id="JAQ14081.1"/>
    </source>
</evidence>